<name>A0A1G6XWI7_9PSEU</name>
<gene>
    <name evidence="2" type="ORF">SAMN05216174_11932</name>
</gene>
<dbReference type="OrthoDB" id="3456672at2"/>
<feature type="domain" description="ER-bound oxygenase mpaB/mpaB'/Rubber oxygenase catalytic" evidence="1">
    <location>
        <begin position="11"/>
        <end position="243"/>
    </location>
</feature>
<organism evidence="2 3">
    <name type="scientific">Actinokineospora iranica</name>
    <dbReference type="NCBI Taxonomy" id="1271860"/>
    <lineage>
        <taxon>Bacteria</taxon>
        <taxon>Bacillati</taxon>
        <taxon>Actinomycetota</taxon>
        <taxon>Actinomycetes</taxon>
        <taxon>Pseudonocardiales</taxon>
        <taxon>Pseudonocardiaceae</taxon>
        <taxon>Actinokineospora</taxon>
    </lineage>
</organism>
<dbReference type="GO" id="GO:0016491">
    <property type="term" value="F:oxidoreductase activity"/>
    <property type="evidence" value="ECO:0007669"/>
    <property type="project" value="InterPro"/>
</dbReference>
<evidence type="ECO:0000313" key="3">
    <source>
        <dbReference type="Proteomes" id="UP000199501"/>
    </source>
</evidence>
<accession>A0A1G6XWI7</accession>
<dbReference type="AlphaFoldDB" id="A0A1G6XWI7"/>
<keyword evidence="3" id="KW-1185">Reference proteome</keyword>
<dbReference type="EMBL" id="FMZZ01000019">
    <property type="protein sequence ID" value="SDD82392.1"/>
    <property type="molecule type" value="Genomic_DNA"/>
</dbReference>
<sequence length="273" mass="30666">MDSLGPDSATWRVMADVRTALCSGRALLMQVSHPAVGAAVAKFSDFRTNPWPRLWGTVNSAFILTFGGPQSDHEARRLRALHRTIHGVDASGRRYHALNPENYFWVHATLLDSAIAAWRHFATPVTDEERLYAEWRSLGARLGIPPRTTPATYADFRAYVDDMTATALTNTRSAQEVLHALTGDVPPPLPRFPLWDRLMPRLGTHLTRLTLGTLPHPLREKLNVPWTSSDALRFARQADRIRATVSALPRWARQYPGATYAFRHPMPSPYPTD</sequence>
<dbReference type="PANTHER" id="PTHR36151:SF3">
    <property type="entry name" value="ER-BOUND OXYGENASE MPAB_MPAB'_RUBBER OXYGENASE CATALYTIC DOMAIN-CONTAINING PROTEIN"/>
    <property type="match status" value="1"/>
</dbReference>
<evidence type="ECO:0000313" key="2">
    <source>
        <dbReference type="EMBL" id="SDD82392.1"/>
    </source>
</evidence>
<dbReference type="RefSeq" id="WP_091456607.1">
    <property type="nucleotide sequence ID" value="NZ_FMZZ01000019.1"/>
</dbReference>
<dbReference type="InterPro" id="IPR018713">
    <property type="entry name" value="MPAB/Lcp_cat_dom"/>
</dbReference>
<dbReference type="Proteomes" id="UP000199501">
    <property type="component" value="Unassembled WGS sequence"/>
</dbReference>
<reference evidence="3" key="1">
    <citation type="submission" date="2016-10" db="EMBL/GenBank/DDBJ databases">
        <authorList>
            <person name="Varghese N."/>
            <person name="Submissions S."/>
        </authorList>
    </citation>
    <scope>NUCLEOTIDE SEQUENCE [LARGE SCALE GENOMIC DNA]</scope>
    <source>
        <strain evidence="3">IBRC-M 10403</strain>
    </source>
</reference>
<evidence type="ECO:0000259" key="1">
    <source>
        <dbReference type="Pfam" id="PF09995"/>
    </source>
</evidence>
<dbReference type="Pfam" id="PF09995">
    <property type="entry name" value="MPAB_Lcp_cat"/>
    <property type="match status" value="1"/>
</dbReference>
<protein>
    <submittedName>
        <fullName evidence="2">Uncharacterized conserved protein, DUF2236 family</fullName>
    </submittedName>
</protein>
<dbReference type="PANTHER" id="PTHR36151">
    <property type="entry name" value="BLR2777 PROTEIN"/>
    <property type="match status" value="1"/>
</dbReference>
<dbReference type="STRING" id="1271860.SAMN05216174_11932"/>
<proteinExistence type="predicted"/>